<name>A0A6B8RFK3_9BACL</name>
<proteinExistence type="predicted"/>
<dbReference type="AlphaFoldDB" id="A0A6B8RFK3"/>
<evidence type="ECO:0000313" key="1">
    <source>
        <dbReference type="EMBL" id="QGQ94198.1"/>
    </source>
</evidence>
<evidence type="ECO:0008006" key="3">
    <source>
        <dbReference type="Google" id="ProtNLM"/>
    </source>
</evidence>
<reference evidence="2" key="1">
    <citation type="submission" date="2018-11" db="EMBL/GenBank/DDBJ databases">
        <title>Complete genome sequence of Paenibacillus sp. ML311-T8.</title>
        <authorList>
            <person name="Nam Y.-D."/>
            <person name="Kang J."/>
            <person name="Chung W.-H."/>
            <person name="Park Y.S."/>
        </authorList>
    </citation>
    <scope>NUCLEOTIDE SEQUENCE [LARGE SCALE GENOMIC DNA]</scope>
    <source>
        <strain evidence="2">ML311-T8</strain>
    </source>
</reference>
<evidence type="ECO:0000313" key="2">
    <source>
        <dbReference type="Proteomes" id="UP000426246"/>
    </source>
</evidence>
<organism evidence="1 2">
    <name type="scientific">Paenibacillus psychroresistens</name>
    <dbReference type="NCBI Taxonomy" id="1778678"/>
    <lineage>
        <taxon>Bacteria</taxon>
        <taxon>Bacillati</taxon>
        <taxon>Bacillota</taxon>
        <taxon>Bacilli</taxon>
        <taxon>Bacillales</taxon>
        <taxon>Paenibacillaceae</taxon>
        <taxon>Paenibacillus</taxon>
    </lineage>
</organism>
<protein>
    <recommendedName>
        <fullName evidence="3">DUF2642 domain-containing protein</fullName>
    </recommendedName>
</protein>
<dbReference type="EMBL" id="CP034235">
    <property type="protein sequence ID" value="QGQ94198.1"/>
    <property type="molecule type" value="Genomic_DNA"/>
</dbReference>
<dbReference type="KEGG" id="ppsc:EHS13_04385"/>
<accession>A0A6B8RFK3</accession>
<dbReference type="RefSeq" id="WP_155699196.1">
    <property type="nucleotide sequence ID" value="NZ_CP034235.1"/>
</dbReference>
<gene>
    <name evidence="1" type="ORF">EHS13_04385</name>
</gene>
<keyword evidence="2" id="KW-1185">Reference proteome</keyword>
<dbReference type="OrthoDB" id="2626601at2"/>
<sequence>MFKSGFELGTDLHLDAALYNKTMITVWIQDHIIDISGYIKSYTDISVTINDFIYLRANCVFKVR</sequence>
<dbReference type="Proteomes" id="UP000426246">
    <property type="component" value="Chromosome"/>
</dbReference>